<protein>
    <submittedName>
        <fullName evidence="2">Uncharacterized protein</fullName>
    </submittedName>
</protein>
<proteinExistence type="predicted"/>
<feature type="region of interest" description="Disordered" evidence="1">
    <location>
        <begin position="126"/>
        <end position="146"/>
    </location>
</feature>
<name>A0AAD3XS26_NEPGR</name>
<dbReference type="EMBL" id="BSYO01000015">
    <property type="protein sequence ID" value="GMH15492.1"/>
    <property type="molecule type" value="Genomic_DNA"/>
</dbReference>
<comment type="caution">
    <text evidence="2">The sequence shown here is derived from an EMBL/GenBank/DDBJ whole genome shotgun (WGS) entry which is preliminary data.</text>
</comment>
<reference evidence="2" key="1">
    <citation type="submission" date="2023-05" db="EMBL/GenBank/DDBJ databases">
        <title>Nepenthes gracilis genome sequencing.</title>
        <authorList>
            <person name="Fukushima K."/>
        </authorList>
    </citation>
    <scope>NUCLEOTIDE SEQUENCE</scope>
    <source>
        <strain evidence="2">SING2019-196</strain>
    </source>
</reference>
<feature type="region of interest" description="Disordered" evidence="1">
    <location>
        <begin position="75"/>
        <end position="101"/>
    </location>
</feature>
<keyword evidence="3" id="KW-1185">Reference proteome</keyword>
<dbReference type="Proteomes" id="UP001279734">
    <property type="component" value="Unassembled WGS sequence"/>
</dbReference>
<organism evidence="2 3">
    <name type="scientific">Nepenthes gracilis</name>
    <name type="common">Slender pitcher plant</name>
    <dbReference type="NCBI Taxonomy" id="150966"/>
    <lineage>
        <taxon>Eukaryota</taxon>
        <taxon>Viridiplantae</taxon>
        <taxon>Streptophyta</taxon>
        <taxon>Embryophyta</taxon>
        <taxon>Tracheophyta</taxon>
        <taxon>Spermatophyta</taxon>
        <taxon>Magnoliopsida</taxon>
        <taxon>eudicotyledons</taxon>
        <taxon>Gunneridae</taxon>
        <taxon>Pentapetalae</taxon>
        <taxon>Caryophyllales</taxon>
        <taxon>Nepenthaceae</taxon>
        <taxon>Nepenthes</taxon>
    </lineage>
</organism>
<gene>
    <name evidence="2" type="ORF">Nepgr_017333</name>
</gene>
<feature type="region of interest" description="Disordered" evidence="1">
    <location>
        <begin position="1"/>
        <end position="37"/>
    </location>
</feature>
<evidence type="ECO:0000256" key="1">
    <source>
        <dbReference type="SAM" id="MobiDB-lite"/>
    </source>
</evidence>
<dbReference type="AlphaFoldDB" id="A0AAD3XS26"/>
<sequence>MVNTRVQASEPAKDVTSSDQDHAIGERTAGAFTCSNPYSGLQDRRLEEEKAVHEDQDLRRHSREGKSIIKAYAAAEKANEAKRPERIEQSHSFPTEEKRKHFTKDCKMLQREIEELIRRGHLIRFVRNPGQSPGTSGGEGLETSHPQNRVMVGVVDMITTRQAKTPTDHK</sequence>
<accession>A0AAD3XS26</accession>
<evidence type="ECO:0000313" key="2">
    <source>
        <dbReference type="EMBL" id="GMH15492.1"/>
    </source>
</evidence>
<evidence type="ECO:0000313" key="3">
    <source>
        <dbReference type="Proteomes" id="UP001279734"/>
    </source>
</evidence>
<feature type="compositionally biased region" description="Basic and acidic residues" evidence="1">
    <location>
        <begin position="77"/>
        <end position="101"/>
    </location>
</feature>